<name>A0AAD5XVF1_9FUNG</name>
<proteinExistence type="predicted"/>
<dbReference type="Gene3D" id="3.30.559.10">
    <property type="entry name" value="Chloramphenicol acetyltransferase-like domain"/>
    <property type="match status" value="1"/>
</dbReference>
<reference evidence="1" key="1">
    <citation type="submission" date="2020-05" db="EMBL/GenBank/DDBJ databases">
        <title>Phylogenomic resolution of chytrid fungi.</title>
        <authorList>
            <person name="Stajich J.E."/>
            <person name="Amses K."/>
            <person name="Simmons R."/>
            <person name="Seto K."/>
            <person name="Myers J."/>
            <person name="Bonds A."/>
            <person name="Quandt C.A."/>
            <person name="Barry K."/>
            <person name="Liu P."/>
            <person name="Grigoriev I."/>
            <person name="Longcore J.E."/>
            <person name="James T.Y."/>
        </authorList>
    </citation>
    <scope>NUCLEOTIDE SEQUENCE</scope>
    <source>
        <strain evidence="1">JEL0379</strain>
    </source>
</reference>
<dbReference type="Proteomes" id="UP001212152">
    <property type="component" value="Unassembled WGS sequence"/>
</dbReference>
<evidence type="ECO:0000313" key="2">
    <source>
        <dbReference type="Proteomes" id="UP001212152"/>
    </source>
</evidence>
<keyword evidence="2" id="KW-1185">Reference proteome</keyword>
<organism evidence="1 2">
    <name type="scientific">Geranomyces variabilis</name>
    <dbReference type="NCBI Taxonomy" id="109894"/>
    <lineage>
        <taxon>Eukaryota</taxon>
        <taxon>Fungi</taxon>
        <taxon>Fungi incertae sedis</taxon>
        <taxon>Chytridiomycota</taxon>
        <taxon>Chytridiomycota incertae sedis</taxon>
        <taxon>Chytridiomycetes</taxon>
        <taxon>Spizellomycetales</taxon>
        <taxon>Powellomycetaceae</taxon>
        <taxon>Geranomyces</taxon>
    </lineage>
</organism>
<gene>
    <name evidence="1" type="ORF">HDU87_005115</name>
</gene>
<dbReference type="AlphaFoldDB" id="A0AAD5XVF1"/>
<dbReference type="InterPro" id="IPR023213">
    <property type="entry name" value="CAT-like_dom_sf"/>
</dbReference>
<accession>A0AAD5XVF1</accession>
<sequence length="278" mass="29275">MAPIAAQSPPIAETTAFRKAATSANVSPPDVQLNRPVFVHAPSKHKLESHTTIETNSTNLDDATTVCAWVFDSTIPHSELTAALGQMLQNHPVYSGRIVEISSDGHVKIELSNEGVPLCEGKAPAVTIKDLVPCLAEEGNKKTNVSAAASSSSSLLASHAVLTALLPAQLPLTTEALRNQRAPLVVASHVVLADGATALAVRVWSHLFADCDGAERFLSAWRLPGSVTPVACCVLADGKAAWRKASASVEKPAVEVKVIGQIARNTDARDTPTDYELV</sequence>
<protein>
    <submittedName>
        <fullName evidence="1">Uncharacterized protein</fullName>
    </submittedName>
</protein>
<evidence type="ECO:0000313" key="1">
    <source>
        <dbReference type="EMBL" id="KAJ3184268.1"/>
    </source>
</evidence>
<comment type="caution">
    <text evidence="1">The sequence shown here is derived from an EMBL/GenBank/DDBJ whole genome shotgun (WGS) entry which is preliminary data.</text>
</comment>
<dbReference type="EMBL" id="JADGJQ010000004">
    <property type="protein sequence ID" value="KAJ3184268.1"/>
    <property type="molecule type" value="Genomic_DNA"/>
</dbReference>